<feature type="compositionally biased region" description="Polar residues" evidence="1">
    <location>
        <begin position="40"/>
        <end position="55"/>
    </location>
</feature>
<keyword evidence="3" id="KW-1185">Reference proteome</keyword>
<gene>
    <name evidence="2" type="ORF">HJC23_001382</name>
</gene>
<evidence type="ECO:0000313" key="2">
    <source>
        <dbReference type="EMBL" id="KAL3784183.1"/>
    </source>
</evidence>
<feature type="region of interest" description="Disordered" evidence="1">
    <location>
        <begin position="241"/>
        <end position="260"/>
    </location>
</feature>
<reference evidence="2 3" key="1">
    <citation type="journal article" date="2020" name="G3 (Bethesda)">
        <title>Improved Reference Genome for Cyclotella cryptica CCMP332, a Model for Cell Wall Morphogenesis, Salinity Adaptation, and Lipid Production in Diatoms (Bacillariophyta).</title>
        <authorList>
            <person name="Roberts W.R."/>
            <person name="Downey K.M."/>
            <person name="Ruck E.C."/>
            <person name="Traller J.C."/>
            <person name="Alverson A.J."/>
        </authorList>
    </citation>
    <scope>NUCLEOTIDE SEQUENCE [LARGE SCALE GENOMIC DNA]</scope>
    <source>
        <strain evidence="2 3">CCMP332</strain>
    </source>
</reference>
<proteinExistence type="predicted"/>
<feature type="region of interest" description="Disordered" evidence="1">
    <location>
        <begin position="453"/>
        <end position="473"/>
    </location>
</feature>
<evidence type="ECO:0000256" key="1">
    <source>
        <dbReference type="SAM" id="MobiDB-lite"/>
    </source>
</evidence>
<protein>
    <submittedName>
        <fullName evidence="2">Uncharacterized protein</fullName>
    </submittedName>
</protein>
<evidence type="ECO:0000313" key="3">
    <source>
        <dbReference type="Proteomes" id="UP001516023"/>
    </source>
</evidence>
<accession>A0ABD3P820</accession>
<name>A0ABD3P820_9STRA</name>
<organism evidence="2 3">
    <name type="scientific">Cyclotella cryptica</name>
    <dbReference type="NCBI Taxonomy" id="29204"/>
    <lineage>
        <taxon>Eukaryota</taxon>
        <taxon>Sar</taxon>
        <taxon>Stramenopiles</taxon>
        <taxon>Ochrophyta</taxon>
        <taxon>Bacillariophyta</taxon>
        <taxon>Coscinodiscophyceae</taxon>
        <taxon>Thalassiosirophycidae</taxon>
        <taxon>Stephanodiscales</taxon>
        <taxon>Stephanodiscaceae</taxon>
        <taxon>Cyclotella</taxon>
    </lineage>
</organism>
<dbReference type="Proteomes" id="UP001516023">
    <property type="component" value="Unassembled WGS sequence"/>
</dbReference>
<comment type="caution">
    <text evidence="2">The sequence shown here is derived from an EMBL/GenBank/DDBJ whole genome shotgun (WGS) entry which is preliminary data.</text>
</comment>
<feature type="compositionally biased region" description="Basic and acidic residues" evidence="1">
    <location>
        <begin position="325"/>
        <end position="347"/>
    </location>
</feature>
<feature type="compositionally biased region" description="Low complexity" evidence="1">
    <location>
        <begin position="1"/>
        <end position="32"/>
    </location>
</feature>
<sequence>MIPNHNINNINNNNNNNKKNTQTNDTKSTSPHTPSPQPTMLRSTPLSKMASTQSGMRRILKKRLPVPKYIELAVKAGTYKTPSLRPNYLGLHDTDSTAKMAHHLTARQREEQRVKLSRGILDYPEEYEILMLNPPLPVMPRTPVRVRRRIVADERKRKLAAKKERWKREVLGAIDGDDHHHGNNSNNNNYEQDALKELPGMDTLVKAYLKRYEDRVAADDVGGASRREQEYYSQLLLGKKSSSSSSSIDAKGEASRSSNTAMGRKSILIENAYAFALRQQQVLLQGDVRGMRESAARVEELLEMEARANRREGREITRQIQQWRNDGDDGKESSSHDNDKVDDHGTKDNGVSSSSIPSILHSKPRAIRALTLWSSRLRAIPYRQWTVGATTALDHWIAREVLGMDENTWALILEGGGADVSKLNVLTGGESRRGLVDRMRDLVVAREALFPETTAAADDGDDDARGELAGDLEQDETNKSIDALLASLGSFDDDDDVDGEWKFDEVNAVKEQETDEDAGEKEPIETIMDELQVWRERNASSSYDKWDRDRKEEFDLWIEKYVSTLSPESTDKDQIDLEATRAALLSEPPIDSARSKDFWTKVRTETEAEIFLRDYRLHAEEKLRAFSSSSSTLTEEEKNLQSELQILLSIPLDRQLRKLVDMGTIRPILDEYTQNSDRQQFFEKYSTIFLEGLELEHLVPDPDGPIQLEDVGPTLREELSRSFSPTDLGVFASDQEPRFAIRKIAYGTDEFGTPRAQRARDLYRLWNEHKANRAKFEEAMFKKGFLGLKETRMGQKKKKGGDKK</sequence>
<feature type="region of interest" description="Disordered" evidence="1">
    <location>
        <begin position="310"/>
        <end position="357"/>
    </location>
</feature>
<dbReference type="EMBL" id="JABMIG020000241">
    <property type="protein sequence ID" value="KAL3784183.1"/>
    <property type="molecule type" value="Genomic_DNA"/>
</dbReference>
<feature type="region of interest" description="Disordered" evidence="1">
    <location>
        <begin position="1"/>
        <end position="55"/>
    </location>
</feature>
<dbReference type="AlphaFoldDB" id="A0ABD3P820"/>